<dbReference type="EMBL" id="JBEDNZ010000011">
    <property type="protein sequence ID" value="KAL0831820.1"/>
    <property type="molecule type" value="Genomic_DNA"/>
</dbReference>
<sequence>MKFVFALFVILIPCLPVHGRMRRNALTPSKEARRQGELRLPADLRSRDIPKLRIPNTDLCNQLKLDPAQHYVVLPWWYQHCQDHKEKKLKKVKSKLVNFDYYMNAIRRANAHKKLAKKREEYRRMLDINK</sequence>
<evidence type="ECO:0000313" key="2">
    <source>
        <dbReference type="EMBL" id="KAL0831820.1"/>
    </source>
</evidence>
<keyword evidence="1" id="KW-0732">Signal</keyword>
<evidence type="ECO:0000256" key="1">
    <source>
        <dbReference type="SAM" id="SignalP"/>
    </source>
</evidence>
<gene>
    <name evidence="2" type="ORF">ABMA28_001351</name>
</gene>
<evidence type="ECO:0000313" key="3">
    <source>
        <dbReference type="Proteomes" id="UP001549921"/>
    </source>
</evidence>
<organism evidence="2 3">
    <name type="scientific">Loxostege sticticalis</name>
    <name type="common">Beet webworm moth</name>
    <dbReference type="NCBI Taxonomy" id="481309"/>
    <lineage>
        <taxon>Eukaryota</taxon>
        <taxon>Metazoa</taxon>
        <taxon>Ecdysozoa</taxon>
        <taxon>Arthropoda</taxon>
        <taxon>Hexapoda</taxon>
        <taxon>Insecta</taxon>
        <taxon>Pterygota</taxon>
        <taxon>Neoptera</taxon>
        <taxon>Endopterygota</taxon>
        <taxon>Lepidoptera</taxon>
        <taxon>Glossata</taxon>
        <taxon>Ditrysia</taxon>
        <taxon>Pyraloidea</taxon>
        <taxon>Crambidae</taxon>
        <taxon>Pyraustinae</taxon>
        <taxon>Loxostege</taxon>
    </lineage>
</organism>
<dbReference type="Proteomes" id="UP001549921">
    <property type="component" value="Unassembled WGS sequence"/>
</dbReference>
<proteinExistence type="predicted"/>
<feature type="chain" id="PRO_5044880102" evidence="1">
    <location>
        <begin position="20"/>
        <end position="130"/>
    </location>
</feature>
<reference evidence="2 3" key="1">
    <citation type="submission" date="2024-06" db="EMBL/GenBank/DDBJ databases">
        <title>A chromosome-level genome assembly of beet webworm, Loxostege sticticalis.</title>
        <authorList>
            <person name="Zhang Y."/>
        </authorList>
    </citation>
    <scope>NUCLEOTIDE SEQUENCE [LARGE SCALE GENOMIC DNA]</scope>
    <source>
        <strain evidence="2">AQ028</strain>
        <tissue evidence="2">Male pupae</tissue>
    </source>
</reference>
<feature type="signal peptide" evidence="1">
    <location>
        <begin position="1"/>
        <end position="19"/>
    </location>
</feature>
<protein>
    <submittedName>
        <fullName evidence="2">Uncharacterized protein</fullName>
    </submittedName>
</protein>
<dbReference type="AlphaFoldDB" id="A0ABD0T5I6"/>
<comment type="caution">
    <text evidence="2">The sequence shown here is derived from an EMBL/GenBank/DDBJ whole genome shotgun (WGS) entry which is preliminary data.</text>
</comment>
<name>A0ABD0T5I6_LOXSC</name>
<accession>A0ABD0T5I6</accession>